<dbReference type="RefSeq" id="WP_114642334.1">
    <property type="nucleotide sequence ID" value="NZ_JAACIO010000013.1"/>
</dbReference>
<dbReference type="Proteomes" id="UP000263486">
    <property type="component" value="Unassembled WGS sequence"/>
</dbReference>
<evidence type="ECO:0000259" key="8">
    <source>
        <dbReference type="PROSITE" id="PS50893"/>
    </source>
</evidence>
<keyword evidence="2" id="KW-0813">Transport</keyword>
<organism evidence="9 10">
    <name type="scientific">Psychrilyobacter piezotolerans</name>
    <dbReference type="NCBI Taxonomy" id="2293438"/>
    <lineage>
        <taxon>Bacteria</taxon>
        <taxon>Fusobacteriati</taxon>
        <taxon>Fusobacteriota</taxon>
        <taxon>Fusobacteriia</taxon>
        <taxon>Fusobacteriales</taxon>
        <taxon>Fusobacteriaceae</taxon>
        <taxon>Psychrilyobacter</taxon>
    </lineage>
</organism>
<protein>
    <submittedName>
        <fullName evidence="9">ATP-binding cassette domain-containing protein</fullName>
    </submittedName>
</protein>
<evidence type="ECO:0000313" key="10">
    <source>
        <dbReference type="Proteomes" id="UP000263486"/>
    </source>
</evidence>
<dbReference type="InterPro" id="IPR017871">
    <property type="entry name" value="ABC_transporter-like_CS"/>
</dbReference>
<dbReference type="EMBL" id="QUAJ01000012">
    <property type="protein sequence ID" value="REI41163.1"/>
    <property type="molecule type" value="Genomic_DNA"/>
</dbReference>
<dbReference type="SUPFAM" id="SSF52540">
    <property type="entry name" value="P-loop containing nucleoside triphosphate hydrolases"/>
    <property type="match status" value="1"/>
</dbReference>
<dbReference type="InterPro" id="IPR050095">
    <property type="entry name" value="ECF_ABC_transporter_ATP-bd"/>
</dbReference>
<proteinExistence type="predicted"/>
<keyword evidence="3" id="KW-1003">Cell membrane</keyword>
<comment type="subcellular location">
    <subcellularLocation>
        <location evidence="1">Cell membrane</location>
        <topology evidence="1">Peripheral membrane protein</topology>
    </subcellularLocation>
</comment>
<keyword evidence="4" id="KW-0547">Nucleotide-binding</keyword>
<gene>
    <name evidence="9" type="ORF">DYH56_08040</name>
</gene>
<dbReference type="SMART" id="SM00382">
    <property type="entry name" value="AAA"/>
    <property type="match status" value="1"/>
</dbReference>
<keyword evidence="7" id="KW-0472">Membrane</keyword>
<feature type="domain" description="ABC transporter" evidence="8">
    <location>
        <begin position="2"/>
        <end position="201"/>
    </location>
</feature>
<dbReference type="PROSITE" id="PS50893">
    <property type="entry name" value="ABC_TRANSPORTER_2"/>
    <property type="match status" value="1"/>
</dbReference>
<dbReference type="InterPro" id="IPR003593">
    <property type="entry name" value="AAA+_ATPase"/>
</dbReference>
<evidence type="ECO:0000256" key="3">
    <source>
        <dbReference type="ARBA" id="ARBA00022475"/>
    </source>
</evidence>
<keyword evidence="5 9" id="KW-0067">ATP-binding</keyword>
<reference evidence="9 10" key="1">
    <citation type="submission" date="2018-08" db="EMBL/GenBank/DDBJ databases">
        <title>Draft genome sequence of Psychrilyobacter sp. strain SD5 isolated from Black Sea water.</title>
        <authorList>
            <person name="Yadav S."/>
            <person name="Villanueva L."/>
            <person name="Damste J.S.S."/>
        </authorList>
    </citation>
    <scope>NUCLEOTIDE SEQUENCE [LARGE SCALE GENOMIC DNA]</scope>
    <source>
        <strain evidence="9 10">SD5</strain>
    </source>
</reference>
<evidence type="ECO:0000256" key="4">
    <source>
        <dbReference type="ARBA" id="ARBA00022741"/>
    </source>
</evidence>
<dbReference type="GO" id="GO:0005524">
    <property type="term" value="F:ATP binding"/>
    <property type="evidence" value="ECO:0007669"/>
    <property type="project" value="UniProtKB-KW"/>
</dbReference>
<name>A0ABX9KGS0_9FUSO</name>
<dbReference type="PANTHER" id="PTHR43553">
    <property type="entry name" value="HEAVY METAL TRANSPORTER"/>
    <property type="match status" value="1"/>
</dbReference>
<evidence type="ECO:0000256" key="1">
    <source>
        <dbReference type="ARBA" id="ARBA00004202"/>
    </source>
</evidence>
<dbReference type="Gene3D" id="3.40.50.300">
    <property type="entry name" value="P-loop containing nucleotide triphosphate hydrolases"/>
    <property type="match status" value="1"/>
</dbReference>
<keyword evidence="6" id="KW-1278">Translocase</keyword>
<dbReference type="PANTHER" id="PTHR43553:SF27">
    <property type="entry name" value="ENERGY-COUPLING FACTOR TRANSPORTER ATP-BINDING PROTEIN ECFA2"/>
    <property type="match status" value="1"/>
</dbReference>
<dbReference type="InterPro" id="IPR027417">
    <property type="entry name" value="P-loop_NTPase"/>
</dbReference>
<dbReference type="Pfam" id="PF00005">
    <property type="entry name" value="ABC_tran"/>
    <property type="match status" value="1"/>
</dbReference>
<evidence type="ECO:0000256" key="6">
    <source>
        <dbReference type="ARBA" id="ARBA00022967"/>
    </source>
</evidence>
<sequence length="204" mass="23364">MIKLEEINLKLKQQPIFINLNLQIKKNQKILLKMPSGAGKSTLLKVIMGYIPIDSGRILIDGEVLGQNNIDTLRQKFAYIGQNILFTEDSVEKYIHLIFSFQKNKGIKLSNSSLYELLEKFELDKSILKKSPSLLSGGEKQRIALILVLLLDREILLLDEVTSGLDHDLKIKVIEIIKNLNKTVIVSSHDNQWLDYDEFQVMGW</sequence>
<accession>A0ABX9KGS0</accession>
<evidence type="ECO:0000256" key="5">
    <source>
        <dbReference type="ARBA" id="ARBA00022840"/>
    </source>
</evidence>
<evidence type="ECO:0000313" key="9">
    <source>
        <dbReference type="EMBL" id="REI41163.1"/>
    </source>
</evidence>
<dbReference type="PROSITE" id="PS00211">
    <property type="entry name" value="ABC_TRANSPORTER_1"/>
    <property type="match status" value="1"/>
</dbReference>
<dbReference type="InterPro" id="IPR003439">
    <property type="entry name" value="ABC_transporter-like_ATP-bd"/>
</dbReference>
<comment type="caution">
    <text evidence="9">The sequence shown here is derived from an EMBL/GenBank/DDBJ whole genome shotgun (WGS) entry which is preliminary data.</text>
</comment>
<keyword evidence="10" id="KW-1185">Reference proteome</keyword>
<evidence type="ECO:0000256" key="2">
    <source>
        <dbReference type="ARBA" id="ARBA00022448"/>
    </source>
</evidence>
<evidence type="ECO:0000256" key="7">
    <source>
        <dbReference type="ARBA" id="ARBA00023136"/>
    </source>
</evidence>